<evidence type="ECO:0000313" key="1">
    <source>
        <dbReference type="EMBL" id="RHD00926.1"/>
    </source>
</evidence>
<accession>A0A396ADN2</accession>
<dbReference type="EMBL" id="QSIQ01000023">
    <property type="protein sequence ID" value="RHD00926.1"/>
    <property type="molecule type" value="Genomic_DNA"/>
</dbReference>
<protein>
    <submittedName>
        <fullName evidence="1">Uncharacterized protein</fullName>
    </submittedName>
</protein>
<reference evidence="1 2" key="1">
    <citation type="submission" date="2018-08" db="EMBL/GenBank/DDBJ databases">
        <title>A genome reference for cultivated species of the human gut microbiota.</title>
        <authorList>
            <person name="Zou Y."/>
            <person name="Xue W."/>
            <person name="Luo G."/>
        </authorList>
    </citation>
    <scope>NUCLEOTIDE SEQUENCE [LARGE SCALE GENOMIC DNA]</scope>
    <source>
        <strain evidence="1 2">AM32-8LB</strain>
    </source>
</reference>
<proteinExistence type="predicted"/>
<gene>
    <name evidence="1" type="ORF">DW813_12910</name>
</gene>
<dbReference type="Proteomes" id="UP000266391">
    <property type="component" value="Unassembled WGS sequence"/>
</dbReference>
<organism evidence="1 2">
    <name type="scientific">Roseburia inulinivorans</name>
    <dbReference type="NCBI Taxonomy" id="360807"/>
    <lineage>
        <taxon>Bacteria</taxon>
        <taxon>Bacillati</taxon>
        <taxon>Bacillota</taxon>
        <taxon>Clostridia</taxon>
        <taxon>Lachnospirales</taxon>
        <taxon>Lachnospiraceae</taxon>
        <taxon>Roseburia</taxon>
    </lineage>
</organism>
<name>A0A396ADN2_9FIRM</name>
<evidence type="ECO:0000313" key="2">
    <source>
        <dbReference type="Proteomes" id="UP000266391"/>
    </source>
</evidence>
<sequence length="113" mass="13369">MSIKQIYTKVLKSCIGFSVYGTKKVEEETKELLPLLNEFYDRFLRENVFEIDKTDYEKLQLLFINIIRDLSQGLKNKDVVLLEDAMEYGLLSFLEIFMDEDEVSRLKEESVNE</sequence>
<dbReference type="AlphaFoldDB" id="A0A396ADN2"/>
<dbReference type="RefSeq" id="WP_118093397.1">
    <property type="nucleotide sequence ID" value="NZ_QSIQ01000023.1"/>
</dbReference>
<comment type="caution">
    <text evidence="1">The sequence shown here is derived from an EMBL/GenBank/DDBJ whole genome shotgun (WGS) entry which is preliminary data.</text>
</comment>